<proteinExistence type="predicted"/>
<evidence type="ECO:0000313" key="2">
    <source>
        <dbReference type="EMBL" id="XAM18176.1"/>
    </source>
</evidence>
<gene>
    <name evidence="2" type="ORF">V3I05_00330</name>
</gene>
<dbReference type="EMBL" id="CP145316">
    <property type="protein sequence ID" value="XAM18176.1"/>
    <property type="molecule type" value="Genomic_DNA"/>
</dbReference>
<accession>A0ABZ3F4S2</accession>
<dbReference type="RefSeq" id="WP_300447585.1">
    <property type="nucleotide sequence ID" value="NZ_CP145316.1"/>
</dbReference>
<keyword evidence="1" id="KW-0812">Transmembrane</keyword>
<dbReference type="Proteomes" id="UP001434737">
    <property type="component" value="Chromosome"/>
</dbReference>
<evidence type="ECO:0000256" key="1">
    <source>
        <dbReference type="SAM" id="Phobius"/>
    </source>
</evidence>
<name>A0ABZ3F4S2_9HELI</name>
<feature type="transmembrane region" description="Helical" evidence="1">
    <location>
        <begin position="56"/>
        <end position="73"/>
    </location>
</feature>
<keyword evidence="3" id="KW-1185">Reference proteome</keyword>
<keyword evidence="1" id="KW-0472">Membrane</keyword>
<organism evidence="2 3">
    <name type="scientific">Helicobacter mastomyrinus</name>
    <dbReference type="NCBI Taxonomy" id="287948"/>
    <lineage>
        <taxon>Bacteria</taxon>
        <taxon>Pseudomonadati</taxon>
        <taxon>Campylobacterota</taxon>
        <taxon>Epsilonproteobacteria</taxon>
        <taxon>Campylobacterales</taxon>
        <taxon>Helicobacteraceae</taxon>
        <taxon>Helicobacter</taxon>
    </lineage>
</organism>
<reference evidence="2 3" key="1">
    <citation type="submission" date="2024-02" db="EMBL/GenBank/DDBJ databases">
        <title>Genome and pathogenicity analysis of Helicobacter mastomyrinus isolated from mice.</title>
        <authorList>
            <person name="Zhu L."/>
        </authorList>
    </citation>
    <scope>NUCLEOTIDE SEQUENCE [LARGE SCALE GENOMIC DNA]</scope>
    <source>
        <strain evidence="2 3">Hm-17</strain>
    </source>
</reference>
<sequence>MDWNFDSIGSLVDKGVNIYNSYSSNQTANDIARQQANANWHTTETQNKINLSNAKLMLIGGVILAIGTGLFIFNRK</sequence>
<evidence type="ECO:0000313" key="3">
    <source>
        <dbReference type="Proteomes" id="UP001434737"/>
    </source>
</evidence>
<keyword evidence="1" id="KW-1133">Transmembrane helix</keyword>
<protein>
    <submittedName>
        <fullName evidence="2">Uncharacterized protein</fullName>
    </submittedName>
</protein>